<accession>W7UVA1</accession>
<evidence type="ECO:0000313" key="1">
    <source>
        <dbReference type="EMBL" id="EWM52750.1"/>
    </source>
</evidence>
<name>W7UVA1_RUMFL</name>
<evidence type="ECO:0008006" key="3">
    <source>
        <dbReference type="Google" id="ProtNLM"/>
    </source>
</evidence>
<proteinExistence type="predicted"/>
<dbReference type="RefSeq" id="WP_019680137.1">
    <property type="nucleotide sequence ID" value="NZ_ATAX01000028.1"/>
</dbReference>
<dbReference type="Proteomes" id="UP000019365">
    <property type="component" value="Unassembled WGS sequence"/>
</dbReference>
<reference evidence="1 2" key="1">
    <citation type="journal article" date="2014" name="PLoS ONE">
        <title>Rumen cellulosomics: divergent fiber-degrading strategies revealed by comparative genome-wide analysis of six ruminococcal strains.</title>
        <authorList>
            <person name="Dassa B."/>
            <person name="Borovok I."/>
            <person name="Ruimy-Israeli V."/>
            <person name="Lamed R."/>
            <person name="Flint H.J."/>
            <person name="Duncan S.H."/>
            <person name="Henrissat B."/>
            <person name="Coutinho P."/>
            <person name="Morrison M."/>
            <person name="Mosoni P."/>
            <person name="Yeoman C.J."/>
            <person name="White B.A."/>
            <person name="Bayer E.A."/>
        </authorList>
    </citation>
    <scope>NUCLEOTIDE SEQUENCE [LARGE SCALE GENOMIC DNA]</scope>
    <source>
        <strain evidence="1 2">007c</strain>
    </source>
</reference>
<dbReference type="EMBL" id="ATAX01000028">
    <property type="protein sequence ID" value="EWM52750.1"/>
    <property type="molecule type" value="Genomic_DNA"/>
</dbReference>
<dbReference type="OrthoDB" id="9795585at2"/>
<gene>
    <name evidence="1" type="ORF">RF007C_14050</name>
</gene>
<dbReference type="PATRIC" id="fig|1341157.4.peg.2206"/>
<dbReference type="AlphaFoldDB" id="W7UVA1"/>
<evidence type="ECO:0000313" key="2">
    <source>
        <dbReference type="Proteomes" id="UP000019365"/>
    </source>
</evidence>
<keyword evidence="2" id="KW-1185">Reference proteome</keyword>
<organism evidence="1 2">
    <name type="scientific">Ruminococcus flavefaciens 007c</name>
    <dbReference type="NCBI Taxonomy" id="1341157"/>
    <lineage>
        <taxon>Bacteria</taxon>
        <taxon>Bacillati</taxon>
        <taxon>Bacillota</taxon>
        <taxon>Clostridia</taxon>
        <taxon>Eubacteriales</taxon>
        <taxon>Oscillospiraceae</taxon>
        <taxon>Ruminococcus</taxon>
    </lineage>
</organism>
<protein>
    <recommendedName>
        <fullName evidence="3">Prevent-host-death protein</fullName>
    </recommendedName>
</protein>
<comment type="caution">
    <text evidence="1">The sequence shown here is derived from an EMBL/GenBank/DDBJ whole genome shotgun (WGS) entry which is preliminary data.</text>
</comment>
<sequence>MISIKQEDFAENYELFAKLCDITSEPLKLVNANCKDMIVMTADAFQRRKKKLDLREKMLAADGDEELSTESTDFNKLRRIINELSKNEE</sequence>